<keyword evidence="5" id="KW-1185">Reference proteome</keyword>
<feature type="transmembrane region" description="Helical" evidence="3">
    <location>
        <begin position="7"/>
        <end position="24"/>
    </location>
</feature>
<feature type="transmembrane region" description="Helical" evidence="3">
    <location>
        <begin position="359"/>
        <end position="377"/>
    </location>
</feature>
<dbReference type="PANTHER" id="PTHR44227:SF3">
    <property type="entry name" value="PROTEIN O-MANNOSYL-TRANSFERASE TMTC4"/>
    <property type="match status" value="1"/>
</dbReference>
<dbReference type="OrthoDB" id="8566379at2"/>
<evidence type="ECO:0000256" key="2">
    <source>
        <dbReference type="ARBA" id="ARBA00022803"/>
    </source>
</evidence>
<feature type="transmembrane region" description="Helical" evidence="3">
    <location>
        <begin position="144"/>
        <end position="164"/>
    </location>
</feature>
<evidence type="ECO:0000313" key="4">
    <source>
        <dbReference type="EMBL" id="SJM90516.1"/>
    </source>
</evidence>
<feature type="transmembrane region" description="Helical" evidence="3">
    <location>
        <begin position="228"/>
        <end position="246"/>
    </location>
</feature>
<organism evidence="4 5">
    <name type="scientific">Crenothrix polyspora</name>
    <dbReference type="NCBI Taxonomy" id="360316"/>
    <lineage>
        <taxon>Bacteria</taxon>
        <taxon>Pseudomonadati</taxon>
        <taxon>Pseudomonadota</taxon>
        <taxon>Gammaproteobacteria</taxon>
        <taxon>Methylococcales</taxon>
        <taxon>Crenotrichaceae</taxon>
        <taxon>Crenothrix</taxon>
    </lineage>
</organism>
<accession>A0A1R4H2W5</accession>
<evidence type="ECO:0000256" key="1">
    <source>
        <dbReference type="ARBA" id="ARBA00022737"/>
    </source>
</evidence>
<feature type="transmembrane region" description="Helical" evidence="3">
    <location>
        <begin position="120"/>
        <end position="138"/>
    </location>
</feature>
<feature type="transmembrane region" description="Helical" evidence="3">
    <location>
        <begin position="200"/>
        <end position="216"/>
    </location>
</feature>
<feature type="transmembrane region" description="Helical" evidence="3">
    <location>
        <begin position="333"/>
        <end position="353"/>
    </location>
</feature>
<dbReference type="PANTHER" id="PTHR44227">
    <property type="match status" value="1"/>
</dbReference>
<feature type="transmembrane region" description="Helical" evidence="3">
    <location>
        <begin position="308"/>
        <end position="326"/>
    </location>
</feature>
<feature type="transmembrane region" description="Helical" evidence="3">
    <location>
        <begin position="92"/>
        <end position="113"/>
    </location>
</feature>
<evidence type="ECO:0000256" key="3">
    <source>
        <dbReference type="SAM" id="Phobius"/>
    </source>
</evidence>
<dbReference type="EMBL" id="FUKI01000057">
    <property type="protein sequence ID" value="SJM90516.1"/>
    <property type="molecule type" value="Genomic_DNA"/>
</dbReference>
<feature type="transmembrane region" description="Helical" evidence="3">
    <location>
        <begin position="176"/>
        <end position="194"/>
    </location>
</feature>
<dbReference type="InterPro" id="IPR052346">
    <property type="entry name" value="O-mannosyl-transferase_TMTC"/>
</dbReference>
<gene>
    <name evidence="4" type="ORF">CRENPOLYSF1_150005</name>
</gene>
<keyword evidence="2" id="KW-0802">TPR repeat</keyword>
<keyword evidence="1" id="KW-0677">Repeat</keyword>
<keyword evidence="3" id="KW-1133">Transmembrane helix</keyword>
<dbReference type="Proteomes" id="UP000195667">
    <property type="component" value="Unassembled WGS sequence"/>
</dbReference>
<evidence type="ECO:0000313" key="5">
    <source>
        <dbReference type="Proteomes" id="UP000195667"/>
    </source>
</evidence>
<keyword evidence="3" id="KW-0812">Transmembrane</keyword>
<proteinExistence type="predicted"/>
<feature type="transmembrane region" description="Helical" evidence="3">
    <location>
        <begin position="389"/>
        <end position="417"/>
    </location>
</feature>
<dbReference type="RefSeq" id="WP_087142565.1">
    <property type="nucleotide sequence ID" value="NZ_FUKI01000057.1"/>
</dbReference>
<protein>
    <submittedName>
        <fullName evidence="4">Uncharacterized protein</fullName>
    </submittedName>
</protein>
<name>A0A1R4H2W5_9GAMM</name>
<dbReference type="AlphaFoldDB" id="A0A1R4H2W5"/>
<sequence length="638" mass="71508">MLKSIPQFFLVVILCLYVWIYHPGLTGSFLFDDFANINKLGKYNGVRNLDTFIKFVGNGIAGPTGRPISLLSFLLNGTNWPTDPYPFKVTNVILHGLSGVFLFLLCRLLFISVNLKPQQAFIAALITTSFWLLHPFMVSTVLYVVQRMAMLSAFFSIAGLWLYCKGRLGLAHDSRKAYITMSVALGLGTLLAILSKENGVLLPLLVACVELCIFKHPSSTAKPLNRYWAWLFLVLPSLGVIGILIHDINSYTFTHPFGNRNFNLPERLLTESRIVTEYLYYLIIPKLSYPGILNENITVSKNLWNPHTTLFCVLFIVGLISAALSLRKRLPFFALAMLFFFAGHVLESTTIGLELYFEHRNYLPAIFLFMPAGYFFVTQSNRLIKGGIIAVLVICPLFTYQLSTLWGNELALTLFWAKQNPHSSRAQRTAALSLESKGNDLAALQLLSQAKLTVTDSLDLHWHWLGLKCRVNGVSVAEFNDIKQLSQTLVFNAYHFNILQATVDTLLSPECKGLNGNNALELLDILLTNPGVVSDQRLLFQPHHLEGQIFAVTHQPKEALAEYKTVLDLTQNVEHGLVQVSVLASQGYYAEALQHLNDIEKILANTPKTPPTQFSTKLDYPTEIARIKQNLLADIKAN</sequence>
<reference evidence="5" key="1">
    <citation type="submission" date="2017-02" db="EMBL/GenBank/DDBJ databases">
        <authorList>
            <person name="Daims H."/>
        </authorList>
    </citation>
    <scope>NUCLEOTIDE SEQUENCE [LARGE SCALE GENOMIC DNA]</scope>
</reference>
<keyword evidence="3" id="KW-0472">Membrane</keyword>